<sequence length="60" mass="7090">MDAKKLNELSKMAIHWKKRKGELESKKAQMEADLAIAEREYQHARRGLDDYIESEQREGE</sequence>
<name>A0A3R9R812_9BACI</name>
<dbReference type="RefSeq" id="WP_125562918.1">
    <property type="nucleotide sequence ID" value="NZ_RBVX01000083.1"/>
</dbReference>
<evidence type="ECO:0000256" key="1">
    <source>
        <dbReference type="SAM" id="Coils"/>
    </source>
</evidence>
<proteinExistence type="predicted"/>
<accession>A0A3R9R812</accession>
<dbReference type="AlphaFoldDB" id="A0A3R9R812"/>
<dbReference type="EMBL" id="RBVX01000083">
    <property type="protein sequence ID" value="RSL29231.1"/>
    <property type="molecule type" value="Genomic_DNA"/>
</dbReference>
<evidence type="ECO:0000313" key="2">
    <source>
        <dbReference type="EMBL" id="RSL29231.1"/>
    </source>
</evidence>
<keyword evidence="1" id="KW-0175">Coiled coil</keyword>
<dbReference type="Proteomes" id="UP000275076">
    <property type="component" value="Unassembled WGS sequence"/>
</dbReference>
<feature type="coiled-coil region" evidence="1">
    <location>
        <begin position="20"/>
        <end position="47"/>
    </location>
</feature>
<organism evidence="2 3">
    <name type="scientific">Salibacterium salarium</name>
    <dbReference type="NCBI Taxonomy" id="284579"/>
    <lineage>
        <taxon>Bacteria</taxon>
        <taxon>Bacillati</taxon>
        <taxon>Bacillota</taxon>
        <taxon>Bacilli</taxon>
        <taxon>Bacillales</taxon>
        <taxon>Bacillaceae</taxon>
    </lineage>
</organism>
<evidence type="ECO:0000313" key="3">
    <source>
        <dbReference type="Proteomes" id="UP000275076"/>
    </source>
</evidence>
<comment type="caution">
    <text evidence="2">The sequence shown here is derived from an EMBL/GenBank/DDBJ whole genome shotgun (WGS) entry which is preliminary data.</text>
</comment>
<keyword evidence="3" id="KW-1185">Reference proteome</keyword>
<gene>
    <name evidence="2" type="ORF">D7Z54_32350</name>
</gene>
<reference evidence="2 3" key="1">
    <citation type="submission" date="2018-10" db="EMBL/GenBank/DDBJ databases">
        <title>Draft genome sequence of Bacillus salarius IM0101, isolated from a hypersaline soil in Inner Mongolia, China.</title>
        <authorList>
            <person name="Yamprayoonswat W."/>
            <person name="Boonvisut S."/>
            <person name="Jumpathong W."/>
            <person name="Sittihan S."/>
            <person name="Ruangsuj P."/>
            <person name="Wanthongcharoen S."/>
            <person name="Thongpramul N."/>
            <person name="Pimmason S."/>
            <person name="Yu B."/>
            <person name="Yasawong M."/>
        </authorList>
    </citation>
    <scope>NUCLEOTIDE SEQUENCE [LARGE SCALE GENOMIC DNA]</scope>
    <source>
        <strain evidence="2 3">IM0101</strain>
    </source>
</reference>
<protein>
    <submittedName>
        <fullName evidence="2">Uncharacterized protein</fullName>
    </submittedName>
</protein>